<evidence type="ECO:0000259" key="3">
    <source>
        <dbReference type="PROSITE" id="PS50994"/>
    </source>
</evidence>
<dbReference type="InterPro" id="IPR013103">
    <property type="entry name" value="RVT_2"/>
</dbReference>
<dbReference type="GO" id="GO:0015074">
    <property type="term" value="P:DNA integration"/>
    <property type="evidence" value="ECO:0007669"/>
    <property type="project" value="InterPro"/>
</dbReference>
<feature type="domain" description="Integrase catalytic" evidence="3">
    <location>
        <begin position="1"/>
        <end position="106"/>
    </location>
</feature>
<evidence type="ECO:0000313" key="5">
    <source>
        <dbReference type="Proteomes" id="UP000288805"/>
    </source>
</evidence>
<dbReference type="Pfam" id="PF07727">
    <property type="entry name" value="RVT_2"/>
    <property type="match status" value="2"/>
</dbReference>
<dbReference type="AlphaFoldDB" id="A0A438IFT2"/>
<gene>
    <name evidence="4" type="primary">POLX_3822</name>
    <name evidence="4" type="ORF">CK203_039078</name>
</gene>
<dbReference type="GO" id="GO:0016787">
    <property type="term" value="F:hydrolase activity"/>
    <property type="evidence" value="ECO:0007669"/>
    <property type="project" value="UniProtKB-KW"/>
</dbReference>
<dbReference type="Gene3D" id="3.30.420.10">
    <property type="entry name" value="Ribonuclease H-like superfamily/Ribonuclease H"/>
    <property type="match status" value="1"/>
</dbReference>
<dbReference type="InterPro" id="IPR039537">
    <property type="entry name" value="Retrotran_Ty1/copia-like"/>
</dbReference>
<proteinExistence type="predicted"/>
<evidence type="ECO:0000256" key="2">
    <source>
        <dbReference type="ARBA" id="ARBA00022801"/>
    </source>
</evidence>
<protein>
    <submittedName>
        <fullName evidence="4">Retrovirus-related Pol polyprotein from transposon TNT 1-94</fullName>
    </submittedName>
</protein>
<sequence>MSNEFDSFLKKHRIISQLTAPGTPQQNEVAERRNRTLLDMMRSMMSFSTLPTSFWGYALENAGYLLNLASSKSVPLTIMEMWTSHKPGLHHVHIWGCPAHVLKPNVDKLELRLEVCQFVGYPKGTMGYYFYSQVDQKAIPIVHEIDPTDYDEAMSNVDAHFWQKAMEVELESMHSNHVWELVEAPKGIKPTGYKWVYKRKRGVDGKVETFKARFFEKGYSQKPIVNYGETFLADSHAQPDGFVAKGQEHMVCKLHKSIYGLKQASRSWNKRFDQAIKAFYFDQNEDEPYVYKNVQESMAVFMILYVDDILLIGNDVRLLSLVKIWFSTQFQMKDLGEAQYILWIKVLRDHKNRKLVLSQAAYIDKLLVKYVM</sequence>
<accession>A0A438IFT2</accession>
<dbReference type="InterPro" id="IPR001584">
    <property type="entry name" value="Integrase_cat-core"/>
</dbReference>
<keyword evidence="2" id="KW-0378">Hydrolase</keyword>
<dbReference type="PROSITE" id="PS50994">
    <property type="entry name" value="INTEGRASE"/>
    <property type="match status" value="1"/>
</dbReference>
<evidence type="ECO:0000313" key="4">
    <source>
        <dbReference type="EMBL" id="RVW95590.1"/>
    </source>
</evidence>
<dbReference type="GO" id="GO:0003676">
    <property type="term" value="F:nucleic acid binding"/>
    <property type="evidence" value="ECO:0007669"/>
    <property type="project" value="InterPro"/>
</dbReference>
<dbReference type="Proteomes" id="UP000288805">
    <property type="component" value="Unassembled WGS sequence"/>
</dbReference>
<keyword evidence="1" id="KW-0479">Metal-binding</keyword>
<evidence type="ECO:0000256" key="1">
    <source>
        <dbReference type="ARBA" id="ARBA00022723"/>
    </source>
</evidence>
<dbReference type="EMBL" id="QGNW01000113">
    <property type="protein sequence ID" value="RVW95590.1"/>
    <property type="molecule type" value="Genomic_DNA"/>
</dbReference>
<comment type="caution">
    <text evidence="4">The sequence shown here is derived from an EMBL/GenBank/DDBJ whole genome shotgun (WGS) entry which is preliminary data.</text>
</comment>
<dbReference type="PANTHER" id="PTHR42648:SF27">
    <property type="entry name" value="RNA-DIRECTED DNA POLYMERASE"/>
    <property type="match status" value="1"/>
</dbReference>
<name>A0A438IFT2_VITVI</name>
<dbReference type="SUPFAM" id="SSF56672">
    <property type="entry name" value="DNA/RNA polymerases"/>
    <property type="match status" value="1"/>
</dbReference>
<dbReference type="PANTHER" id="PTHR42648">
    <property type="entry name" value="TRANSPOSASE, PUTATIVE-RELATED"/>
    <property type="match status" value="1"/>
</dbReference>
<reference evidence="4 5" key="1">
    <citation type="journal article" date="2018" name="PLoS Genet.">
        <title>Population sequencing reveals clonal diversity and ancestral inbreeding in the grapevine cultivar Chardonnay.</title>
        <authorList>
            <person name="Roach M.J."/>
            <person name="Johnson D.L."/>
            <person name="Bohlmann J."/>
            <person name="van Vuuren H.J."/>
            <person name="Jones S.J."/>
            <person name="Pretorius I.S."/>
            <person name="Schmidt S.A."/>
            <person name="Borneman A.R."/>
        </authorList>
    </citation>
    <scope>NUCLEOTIDE SEQUENCE [LARGE SCALE GENOMIC DNA]</scope>
    <source>
        <strain evidence="5">cv. Chardonnay</strain>
        <tissue evidence="4">Leaf</tissue>
    </source>
</reference>
<dbReference type="GO" id="GO:0046872">
    <property type="term" value="F:metal ion binding"/>
    <property type="evidence" value="ECO:0007669"/>
    <property type="project" value="UniProtKB-KW"/>
</dbReference>
<dbReference type="SUPFAM" id="SSF53098">
    <property type="entry name" value="Ribonuclease H-like"/>
    <property type="match status" value="1"/>
</dbReference>
<dbReference type="InterPro" id="IPR012337">
    <property type="entry name" value="RNaseH-like_sf"/>
</dbReference>
<dbReference type="InterPro" id="IPR043502">
    <property type="entry name" value="DNA/RNA_pol_sf"/>
</dbReference>
<dbReference type="InterPro" id="IPR036397">
    <property type="entry name" value="RNaseH_sf"/>
</dbReference>
<organism evidence="4 5">
    <name type="scientific">Vitis vinifera</name>
    <name type="common">Grape</name>
    <dbReference type="NCBI Taxonomy" id="29760"/>
    <lineage>
        <taxon>Eukaryota</taxon>
        <taxon>Viridiplantae</taxon>
        <taxon>Streptophyta</taxon>
        <taxon>Embryophyta</taxon>
        <taxon>Tracheophyta</taxon>
        <taxon>Spermatophyta</taxon>
        <taxon>Magnoliopsida</taxon>
        <taxon>eudicotyledons</taxon>
        <taxon>Gunneridae</taxon>
        <taxon>Pentapetalae</taxon>
        <taxon>rosids</taxon>
        <taxon>Vitales</taxon>
        <taxon>Vitaceae</taxon>
        <taxon>Viteae</taxon>
        <taxon>Vitis</taxon>
    </lineage>
</organism>